<dbReference type="InterPro" id="IPR009057">
    <property type="entry name" value="Homeodomain-like_sf"/>
</dbReference>
<evidence type="ECO:0000259" key="4">
    <source>
        <dbReference type="PROSITE" id="PS51071"/>
    </source>
</evidence>
<dbReference type="Gene3D" id="3.40.50.10490">
    <property type="entry name" value="Glucose-6-phosphate isomerase like protein, domain 1"/>
    <property type="match status" value="1"/>
</dbReference>
<keyword evidence="1" id="KW-0805">Transcription regulation</keyword>
<feature type="domain" description="SIS" evidence="5">
    <location>
        <begin position="123"/>
        <end position="260"/>
    </location>
</feature>
<reference evidence="6 7" key="1">
    <citation type="submission" date="2014-05" db="EMBL/GenBank/DDBJ databases">
        <title>ATOL: Assembling a taxonomically balanced genome-scale reconstruction of the evolutionary history of the Enterobacteriaceae.</title>
        <authorList>
            <person name="Plunkett G.III."/>
            <person name="Neeno-Eckwall E.C."/>
            <person name="Glasner J.D."/>
            <person name="Perna N.T."/>
        </authorList>
    </citation>
    <scope>NUCLEOTIDE SEQUENCE [LARGE SCALE GENOMIC DNA]</scope>
    <source>
        <strain evidence="6 7">ATCC 33301</strain>
    </source>
</reference>
<dbReference type="Proteomes" id="UP000028602">
    <property type="component" value="Unassembled WGS sequence"/>
</dbReference>
<dbReference type="GO" id="GO:0097367">
    <property type="term" value="F:carbohydrate derivative binding"/>
    <property type="evidence" value="ECO:0007669"/>
    <property type="project" value="InterPro"/>
</dbReference>
<dbReference type="InterPro" id="IPR001347">
    <property type="entry name" value="SIS_dom"/>
</dbReference>
<dbReference type="EMBL" id="JMPR01000004">
    <property type="protein sequence ID" value="KFD22592.1"/>
    <property type="molecule type" value="Genomic_DNA"/>
</dbReference>
<dbReference type="PANTHER" id="PTHR30514:SF18">
    <property type="entry name" value="RPIR-FAMILY TRANSCRIPTIONAL REGULATOR"/>
    <property type="match status" value="1"/>
</dbReference>
<keyword evidence="3" id="KW-0804">Transcription</keyword>
<dbReference type="InterPro" id="IPR000281">
    <property type="entry name" value="HTH_RpiR"/>
</dbReference>
<dbReference type="PROSITE" id="PS51071">
    <property type="entry name" value="HTH_RPIR"/>
    <property type="match status" value="1"/>
</dbReference>
<dbReference type="InterPro" id="IPR047640">
    <property type="entry name" value="RpiR-like"/>
</dbReference>
<organism evidence="6 7">
    <name type="scientific">Tatumella ptyseos ATCC 33301</name>
    <dbReference type="NCBI Taxonomy" id="1005995"/>
    <lineage>
        <taxon>Bacteria</taxon>
        <taxon>Pseudomonadati</taxon>
        <taxon>Pseudomonadota</taxon>
        <taxon>Gammaproteobacteria</taxon>
        <taxon>Enterobacterales</taxon>
        <taxon>Erwiniaceae</taxon>
        <taxon>Tatumella</taxon>
    </lineage>
</organism>
<dbReference type="Gene3D" id="1.10.10.10">
    <property type="entry name" value="Winged helix-like DNA-binding domain superfamily/Winged helix DNA-binding domain"/>
    <property type="match status" value="1"/>
</dbReference>
<dbReference type="GO" id="GO:0003700">
    <property type="term" value="F:DNA-binding transcription factor activity"/>
    <property type="evidence" value="ECO:0007669"/>
    <property type="project" value="InterPro"/>
</dbReference>
<keyword evidence="2" id="KW-0238">DNA-binding</keyword>
<name>A0A085JQ46_9GAMM</name>
<evidence type="ECO:0000256" key="1">
    <source>
        <dbReference type="ARBA" id="ARBA00023015"/>
    </source>
</evidence>
<evidence type="ECO:0000256" key="3">
    <source>
        <dbReference type="ARBA" id="ARBA00023163"/>
    </source>
</evidence>
<protein>
    <submittedName>
        <fullName evidence="6">RpiR family transcriptional regulator</fullName>
    </submittedName>
</protein>
<dbReference type="AlphaFoldDB" id="A0A085JQ46"/>
<dbReference type="GO" id="GO:1901135">
    <property type="term" value="P:carbohydrate derivative metabolic process"/>
    <property type="evidence" value="ECO:0007669"/>
    <property type="project" value="InterPro"/>
</dbReference>
<feature type="domain" description="HTH rpiR-type" evidence="4">
    <location>
        <begin position="1"/>
        <end position="77"/>
    </location>
</feature>
<dbReference type="eggNOG" id="COG1737">
    <property type="taxonomic scope" value="Bacteria"/>
</dbReference>
<evidence type="ECO:0000259" key="5">
    <source>
        <dbReference type="PROSITE" id="PS51464"/>
    </source>
</evidence>
<dbReference type="CDD" id="cd05013">
    <property type="entry name" value="SIS_RpiR"/>
    <property type="match status" value="1"/>
</dbReference>
<proteinExistence type="predicted"/>
<evidence type="ECO:0000313" key="6">
    <source>
        <dbReference type="EMBL" id="KFD22592.1"/>
    </source>
</evidence>
<dbReference type="OrthoDB" id="9814005at2"/>
<evidence type="ECO:0000256" key="2">
    <source>
        <dbReference type="ARBA" id="ARBA00023125"/>
    </source>
</evidence>
<dbReference type="SUPFAM" id="SSF53697">
    <property type="entry name" value="SIS domain"/>
    <property type="match status" value="1"/>
</dbReference>
<dbReference type="InterPro" id="IPR035472">
    <property type="entry name" value="RpiR-like_SIS"/>
</dbReference>
<dbReference type="SUPFAM" id="SSF46689">
    <property type="entry name" value="Homeodomain-like"/>
    <property type="match status" value="1"/>
</dbReference>
<dbReference type="InterPro" id="IPR036388">
    <property type="entry name" value="WH-like_DNA-bd_sf"/>
</dbReference>
<dbReference type="Pfam" id="PF01418">
    <property type="entry name" value="HTH_6"/>
    <property type="match status" value="1"/>
</dbReference>
<dbReference type="Pfam" id="PF01380">
    <property type="entry name" value="SIS"/>
    <property type="match status" value="1"/>
</dbReference>
<dbReference type="PANTHER" id="PTHR30514">
    <property type="entry name" value="GLUCOKINASE"/>
    <property type="match status" value="1"/>
</dbReference>
<keyword evidence="7" id="KW-1185">Reference proteome</keyword>
<dbReference type="InterPro" id="IPR046348">
    <property type="entry name" value="SIS_dom_sf"/>
</dbReference>
<gene>
    <name evidence="6" type="ORF">GTPT_0169</name>
</gene>
<comment type="caution">
    <text evidence="6">The sequence shown here is derived from an EMBL/GenBank/DDBJ whole genome shotgun (WGS) entry which is preliminary data.</text>
</comment>
<evidence type="ECO:0000313" key="7">
    <source>
        <dbReference type="Proteomes" id="UP000028602"/>
    </source>
</evidence>
<sequence length="287" mass="31371">MDPRKIIVELYPALTPELQKAAEFVLEHSSELVVLSMRAFAGSAGVKPATLLRLAQRLGYQGWGELKSAFIQSLGLADDSYASRAYGLQDKEQHPALYDEVFSAFGTNLQQTRDNNREALEQAVTLLDNASHVYICGFRASFSVAWSLHYIYRLFHRHVSLIDGLANNQEIFTREISADDVVMISGFAPYSRETLQIIAYAQAAGATLIAVTDSAVSPLAQAAACTLLFSTHSPSFFPSVVSAMGLAECLMAALVARHGEDAIRRIESAERYLIDSGTYILPGKQSS</sequence>
<dbReference type="PROSITE" id="PS51464">
    <property type="entry name" value="SIS"/>
    <property type="match status" value="1"/>
</dbReference>
<dbReference type="GO" id="GO:0003677">
    <property type="term" value="F:DNA binding"/>
    <property type="evidence" value="ECO:0007669"/>
    <property type="project" value="UniProtKB-KW"/>
</dbReference>
<accession>A0A085JQ46</accession>
<dbReference type="RefSeq" id="WP_025903902.1">
    <property type="nucleotide sequence ID" value="NZ_ATMJ01000010.1"/>
</dbReference>